<keyword evidence="14" id="KW-1185">Reference proteome</keyword>
<dbReference type="OrthoDB" id="3364892at2759"/>
<evidence type="ECO:0000256" key="9">
    <source>
        <dbReference type="ARBA" id="ARBA00023136"/>
    </source>
</evidence>
<dbReference type="Pfam" id="PF00153">
    <property type="entry name" value="Mito_carr"/>
    <property type="match status" value="1"/>
</dbReference>
<keyword evidence="9 10" id="KW-0472">Membrane</keyword>
<evidence type="ECO:0000256" key="11">
    <source>
        <dbReference type="RuleBase" id="RU000488"/>
    </source>
</evidence>
<evidence type="ECO:0000256" key="3">
    <source>
        <dbReference type="ARBA" id="ARBA00022448"/>
    </source>
</evidence>
<evidence type="ECO:0000256" key="1">
    <source>
        <dbReference type="ARBA" id="ARBA00004225"/>
    </source>
</evidence>
<evidence type="ECO:0000256" key="8">
    <source>
        <dbReference type="ARBA" id="ARBA00023128"/>
    </source>
</evidence>
<keyword evidence="4 10" id="KW-0812">Transmembrane</keyword>
<accession>A0A4S2MRI8</accession>
<evidence type="ECO:0000256" key="7">
    <source>
        <dbReference type="ARBA" id="ARBA00022989"/>
    </source>
</evidence>
<feature type="region of interest" description="Disordered" evidence="12">
    <location>
        <begin position="1"/>
        <end position="28"/>
    </location>
</feature>
<name>A0A4S2MRI8_9PEZI</name>
<feature type="repeat" description="Solcar" evidence="10">
    <location>
        <begin position="154"/>
        <end position="241"/>
    </location>
</feature>
<reference evidence="13 14" key="1">
    <citation type="submission" date="2019-04" db="EMBL/GenBank/DDBJ databases">
        <title>Comparative genomics and transcriptomics to analyze fruiting body development in filamentous ascomycetes.</title>
        <authorList>
            <consortium name="DOE Joint Genome Institute"/>
            <person name="Lutkenhaus R."/>
            <person name="Traeger S."/>
            <person name="Breuer J."/>
            <person name="Kuo A."/>
            <person name="Lipzen A."/>
            <person name="Pangilinan J."/>
            <person name="Dilworth D."/>
            <person name="Sandor L."/>
            <person name="Poggeler S."/>
            <person name="Barry K."/>
            <person name="Grigoriev I.V."/>
            <person name="Nowrousian M."/>
        </authorList>
    </citation>
    <scope>NUCLEOTIDE SEQUENCE [LARGE SCALE GENOMIC DNA]</scope>
    <source>
        <strain evidence="13 14">CBS 389.68</strain>
    </source>
</reference>
<dbReference type="AlphaFoldDB" id="A0A4S2MRI8"/>
<keyword evidence="5" id="KW-0677">Repeat</keyword>
<dbReference type="GO" id="GO:0031966">
    <property type="term" value="C:mitochondrial membrane"/>
    <property type="evidence" value="ECO:0007669"/>
    <property type="project" value="UniProtKB-SubCell"/>
</dbReference>
<evidence type="ECO:0000256" key="5">
    <source>
        <dbReference type="ARBA" id="ARBA00022737"/>
    </source>
</evidence>
<evidence type="ECO:0000313" key="13">
    <source>
        <dbReference type="EMBL" id="TGZ77738.1"/>
    </source>
</evidence>
<dbReference type="InterPro" id="IPR018108">
    <property type="entry name" value="MCP_transmembrane"/>
</dbReference>
<evidence type="ECO:0000256" key="10">
    <source>
        <dbReference type="PROSITE-ProRule" id="PRU00282"/>
    </source>
</evidence>
<comment type="subcellular location">
    <subcellularLocation>
        <location evidence="1">Mitochondrion membrane</location>
        <topology evidence="1">Multi-pass membrane protein</topology>
    </subcellularLocation>
</comment>
<evidence type="ECO:0000256" key="4">
    <source>
        <dbReference type="ARBA" id="ARBA00022692"/>
    </source>
</evidence>
<evidence type="ECO:0000313" key="14">
    <source>
        <dbReference type="Proteomes" id="UP000298138"/>
    </source>
</evidence>
<dbReference type="Gene3D" id="1.50.40.10">
    <property type="entry name" value="Mitochondrial carrier domain"/>
    <property type="match status" value="1"/>
</dbReference>
<dbReference type="STRING" id="341454.A0A4S2MRI8"/>
<dbReference type="PANTHER" id="PTHR45624">
    <property type="entry name" value="MITOCHONDRIAL BASIC AMINO ACIDS TRANSPORTER-RELATED"/>
    <property type="match status" value="1"/>
</dbReference>
<comment type="similarity">
    <text evidence="2 11">Belongs to the mitochondrial carrier (TC 2.A.29) family.</text>
</comment>
<sequence length="399" mass="44935">MSDPPTSIPTPVGSSSSPPSPSRDNRNAQTNALQGTTAAGARALGTQVISFYFRAPIKAFFRMRVDYMQVARALHPTAHATERFTVAQLLRRSTFGLLAYSVKTHGWGFIPRQVLPPMMANASVGAVLYTTYLQTLGFLHAPSSQHQKRVYPPPGYWSCFGAGFAAGCVQSVVAAPLDALVVRFNVADMLEGERMSIYEWSKVKLKEIGVRGVFSGFSLSCMKESLGYAVFFSTFEYLKSQCYFTFLKYHYRPRSSDPHIHQTITPHYTIEPAFLLLAGITATITQQLVHFPLSKIQDIHFTRLESIDYLGKLEHREKNSFGWKSYRKSYKKTFEQCMQQAKKAGGWGKWLYRGFVWGTVRQVPSTAAGLVVFELVRRRYGLEGEGKKIESFERTILLK</sequence>
<dbReference type="Proteomes" id="UP000298138">
    <property type="component" value="Unassembled WGS sequence"/>
</dbReference>
<dbReference type="InterPro" id="IPR023395">
    <property type="entry name" value="MCP_dom_sf"/>
</dbReference>
<evidence type="ECO:0000256" key="12">
    <source>
        <dbReference type="SAM" id="MobiDB-lite"/>
    </source>
</evidence>
<gene>
    <name evidence="13" type="ORF">EX30DRAFT_323242</name>
</gene>
<dbReference type="EMBL" id="ML220149">
    <property type="protein sequence ID" value="TGZ77738.1"/>
    <property type="molecule type" value="Genomic_DNA"/>
</dbReference>
<keyword evidence="7" id="KW-1133">Transmembrane helix</keyword>
<dbReference type="PANTHER" id="PTHR45624:SF26">
    <property type="entry name" value="CARRIER PROTEIN, PUTATIVE (AFU_ORTHOLOGUE AFUA_1G07710)-RELATED"/>
    <property type="match status" value="1"/>
</dbReference>
<keyword evidence="8" id="KW-0496">Mitochondrion</keyword>
<dbReference type="InParanoid" id="A0A4S2MRI8"/>
<dbReference type="InterPro" id="IPR050567">
    <property type="entry name" value="Mitochondrial_Carrier"/>
</dbReference>
<evidence type="ECO:0000256" key="6">
    <source>
        <dbReference type="ARBA" id="ARBA00022792"/>
    </source>
</evidence>
<protein>
    <submittedName>
        <fullName evidence="13">Putative mitochondrial carrier protein</fullName>
    </submittedName>
</protein>
<organism evidence="13 14">
    <name type="scientific">Ascodesmis nigricans</name>
    <dbReference type="NCBI Taxonomy" id="341454"/>
    <lineage>
        <taxon>Eukaryota</taxon>
        <taxon>Fungi</taxon>
        <taxon>Dikarya</taxon>
        <taxon>Ascomycota</taxon>
        <taxon>Pezizomycotina</taxon>
        <taxon>Pezizomycetes</taxon>
        <taxon>Pezizales</taxon>
        <taxon>Ascodesmidaceae</taxon>
        <taxon>Ascodesmis</taxon>
    </lineage>
</organism>
<keyword evidence="3 11" id="KW-0813">Transport</keyword>
<dbReference type="GO" id="GO:0022857">
    <property type="term" value="F:transmembrane transporter activity"/>
    <property type="evidence" value="ECO:0007669"/>
    <property type="project" value="TreeGrafter"/>
</dbReference>
<proteinExistence type="inferred from homology"/>
<keyword evidence="6" id="KW-0999">Mitochondrion inner membrane</keyword>
<dbReference type="PROSITE" id="PS50920">
    <property type="entry name" value="SOLCAR"/>
    <property type="match status" value="1"/>
</dbReference>
<evidence type="ECO:0000256" key="2">
    <source>
        <dbReference type="ARBA" id="ARBA00006375"/>
    </source>
</evidence>
<dbReference type="SUPFAM" id="SSF103506">
    <property type="entry name" value="Mitochondrial carrier"/>
    <property type="match status" value="1"/>
</dbReference>